<dbReference type="InterPro" id="IPR013830">
    <property type="entry name" value="SGNH_hydro"/>
</dbReference>
<feature type="domain" description="SGNH hydrolase-type esterase" evidence="3">
    <location>
        <begin position="454"/>
        <end position="655"/>
    </location>
</feature>
<organism evidence="4 5">
    <name type="scientific">Candidatus Cryptobacteroides merdipullorum</name>
    <dbReference type="NCBI Taxonomy" id="2840771"/>
    <lineage>
        <taxon>Bacteria</taxon>
        <taxon>Pseudomonadati</taxon>
        <taxon>Bacteroidota</taxon>
        <taxon>Bacteroidia</taxon>
        <taxon>Bacteroidales</taxon>
        <taxon>Candidatus Cryptobacteroides</taxon>
    </lineage>
</organism>
<dbReference type="InterPro" id="IPR036514">
    <property type="entry name" value="SGNH_hydro_sf"/>
</dbReference>
<gene>
    <name evidence="4" type="ORF">IAC35_05770</name>
</gene>
<dbReference type="SUPFAM" id="SSF52266">
    <property type="entry name" value="SGNH hydrolase"/>
    <property type="match status" value="1"/>
</dbReference>
<evidence type="ECO:0000259" key="3">
    <source>
        <dbReference type="Pfam" id="PF13472"/>
    </source>
</evidence>
<dbReference type="Proteomes" id="UP000886881">
    <property type="component" value="Unassembled WGS sequence"/>
</dbReference>
<evidence type="ECO:0000313" key="4">
    <source>
        <dbReference type="EMBL" id="HIT47345.1"/>
    </source>
</evidence>
<dbReference type="Pfam" id="PF07470">
    <property type="entry name" value="Glyco_hydro_88"/>
    <property type="match status" value="1"/>
</dbReference>
<dbReference type="SUPFAM" id="SSF48208">
    <property type="entry name" value="Six-hairpin glycosidases"/>
    <property type="match status" value="1"/>
</dbReference>
<accession>A0A9D1GPN0</accession>
<dbReference type="InterPro" id="IPR010905">
    <property type="entry name" value="Glyco_hydro_88"/>
</dbReference>
<dbReference type="InterPro" id="IPR008928">
    <property type="entry name" value="6-hairpin_glycosidase_sf"/>
</dbReference>
<dbReference type="InterPro" id="IPR037459">
    <property type="entry name" value="RhgT-like"/>
</dbReference>
<dbReference type="PANTHER" id="PTHR33886:SF8">
    <property type="entry name" value="UNSATURATED RHAMNOGALACTURONAN HYDROLASE (EUROFUNG)"/>
    <property type="match status" value="1"/>
</dbReference>
<dbReference type="Gene3D" id="3.40.50.1110">
    <property type="entry name" value="SGNH hydrolase"/>
    <property type="match status" value="1"/>
</dbReference>
<keyword evidence="2" id="KW-0732">Signal</keyword>
<dbReference type="InterPro" id="IPR012341">
    <property type="entry name" value="6hp_glycosidase-like_sf"/>
</dbReference>
<comment type="caution">
    <text evidence="4">The sequence shown here is derived from an EMBL/GenBank/DDBJ whole genome shotgun (WGS) entry which is preliminary data.</text>
</comment>
<evidence type="ECO:0000313" key="5">
    <source>
        <dbReference type="Proteomes" id="UP000886881"/>
    </source>
</evidence>
<feature type="chain" id="PRO_5039051351" evidence="2">
    <location>
        <begin position="25"/>
        <end position="677"/>
    </location>
</feature>
<dbReference type="AlphaFoldDB" id="A0A9D1GPN0"/>
<dbReference type="PROSITE" id="PS51257">
    <property type="entry name" value="PROKAR_LIPOPROTEIN"/>
    <property type="match status" value="1"/>
</dbReference>
<protein>
    <submittedName>
        <fullName evidence="4">Glycoside hydrolase family 88 protein</fullName>
    </submittedName>
</protein>
<dbReference type="Gene3D" id="1.50.10.10">
    <property type="match status" value="1"/>
</dbReference>
<evidence type="ECO:0000256" key="1">
    <source>
        <dbReference type="ARBA" id="ARBA00022801"/>
    </source>
</evidence>
<name>A0A9D1GPN0_9BACT</name>
<dbReference type="CDD" id="cd01821">
    <property type="entry name" value="Rhamnogalacturan_acetylesterase_like"/>
    <property type="match status" value="1"/>
</dbReference>
<sequence>MYIHKIALAAAAFAASACILPAKAQNANSQRTDPTAEVREVLDRVFNYIDGCTPAELVDGDGKVLRNPDRIDENSSFRKGDFGINTYEWGVTYSGLLLASEVTGDEKYADYVYDRLNFIGSCYLPVKEYYDATGYNMRLKPLTQPKWLDDCGAMTAAMIKATLADPQRSKDFRALLDNWFTFVMYEEYRMGDGILARHRPVTNSVWLDDMYMGITPIAFRGLLSAKERGDLTQKFYNEAVNQVMLFKKYLWIPEKQLFRHGWIESMGVHPSYHWARANGWAMLTLCDVLDALPENVQGRDELLSLLKELIEGVVPYQAPNGLWHQLLDKTESYLETSASAMYVYCIAHAVNEGWIDRTAYQDIAKSGWKGVASQVNGLGQVENTCVGTGLGWTNTFYENRPVSVYAAHGYGPVILAASEIIRLYENTPARRPAAFALNGGTPREDGKPMIFLAGDSTCKNGRGTGDNGQWGWGSFFSEYVSDGATVENDAVGGLSSRTFFNNRWPEVRDRIREGDFVLIQFGHNDRAPLNSGRARGTLDGTSDEPETVVMEKNGAPEDVYSYGHYIRMMIRQTKLRGGIPIVLSPTPLNSWKDNRTLSRYDANFNAWCRQVAEEEGVAFIDFNDIAAGEYEKIGRKTAQSDYFADSVHTFEKGARLYCDILARELKNSGLPIAEYIR</sequence>
<keyword evidence="1 4" id="KW-0378">Hydrolase</keyword>
<dbReference type="InterPro" id="IPR052043">
    <property type="entry name" value="PolySaccharide_Degr_Enz"/>
</dbReference>
<dbReference type="EMBL" id="DVLC01000108">
    <property type="protein sequence ID" value="HIT47345.1"/>
    <property type="molecule type" value="Genomic_DNA"/>
</dbReference>
<proteinExistence type="predicted"/>
<dbReference type="GO" id="GO:0016788">
    <property type="term" value="F:hydrolase activity, acting on ester bonds"/>
    <property type="evidence" value="ECO:0007669"/>
    <property type="project" value="UniProtKB-ARBA"/>
</dbReference>
<dbReference type="GO" id="GO:0005975">
    <property type="term" value="P:carbohydrate metabolic process"/>
    <property type="evidence" value="ECO:0007669"/>
    <property type="project" value="InterPro"/>
</dbReference>
<evidence type="ECO:0000256" key="2">
    <source>
        <dbReference type="SAM" id="SignalP"/>
    </source>
</evidence>
<reference evidence="4" key="1">
    <citation type="submission" date="2020-10" db="EMBL/GenBank/DDBJ databases">
        <authorList>
            <person name="Gilroy R."/>
        </authorList>
    </citation>
    <scope>NUCLEOTIDE SEQUENCE</scope>
    <source>
        <strain evidence="4">ChiHecec2B26-709</strain>
    </source>
</reference>
<reference evidence="4" key="2">
    <citation type="journal article" date="2021" name="PeerJ">
        <title>Extensive microbial diversity within the chicken gut microbiome revealed by metagenomics and culture.</title>
        <authorList>
            <person name="Gilroy R."/>
            <person name="Ravi A."/>
            <person name="Getino M."/>
            <person name="Pursley I."/>
            <person name="Horton D.L."/>
            <person name="Alikhan N.F."/>
            <person name="Baker D."/>
            <person name="Gharbi K."/>
            <person name="Hall N."/>
            <person name="Watson M."/>
            <person name="Adriaenssens E.M."/>
            <person name="Foster-Nyarko E."/>
            <person name="Jarju S."/>
            <person name="Secka A."/>
            <person name="Antonio M."/>
            <person name="Oren A."/>
            <person name="Chaudhuri R.R."/>
            <person name="La Ragione R."/>
            <person name="Hildebrand F."/>
            <person name="Pallen M.J."/>
        </authorList>
    </citation>
    <scope>NUCLEOTIDE SEQUENCE</scope>
    <source>
        <strain evidence="4">ChiHecec2B26-709</strain>
    </source>
</reference>
<feature type="signal peptide" evidence="2">
    <location>
        <begin position="1"/>
        <end position="24"/>
    </location>
</feature>
<dbReference type="PANTHER" id="PTHR33886">
    <property type="entry name" value="UNSATURATED RHAMNOGALACTURONAN HYDROLASE (EUROFUNG)"/>
    <property type="match status" value="1"/>
</dbReference>
<dbReference type="Pfam" id="PF13472">
    <property type="entry name" value="Lipase_GDSL_2"/>
    <property type="match status" value="1"/>
</dbReference>